<evidence type="ECO:0000256" key="11">
    <source>
        <dbReference type="SAM" id="MobiDB-lite"/>
    </source>
</evidence>
<comment type="subcellular location">
    <subcellularLocation>
        <location evidence="1">Nucleus</location>
    </subcellularLocation>
</comment>
<keyword evidence="6" id="KW-0805">Transcription regulation</keyword>
<feature type="region of interest" description="Disordered" evidence="11">
    <location>
        <begin position="1135"/>
        <end position="1185"/>
    </location>
</feature>
<comment type="similarity">
    <text evidence="2">Belongs to the nuclear hormone receptor family.</text>
</comment>
<dbReference type="InterPro" id="IPR050274">
    <property type="entry name" value="Nuclear_hormone_rcpt_NR2"/>
</dbReference>
<dbReference type="EMBL" id="CAJEWN010000621">
    <property type="protein sequence ID" value="CAD2187069.1"/>
    <property type="molecule type" value="Genomic_DNA"/>
</dbReference>
<keyword evidence="5" id="KW-0862">Zinc</keyword>
<dbReference type="PROSITE" id="PS51030">
    <property type="entry name" value="NUCLEAR_REC_DBD_2"/>
    <property type="match status" value="1"/>
</dbReference>
<feature type="compositionally biased region" description="Low complexity" evidence="11">
    <location>
        <begin position="18"/>
        <end position="29"/>
    </location>
</feature>
<keyword evidence="4" id="KW-0863">Zinc-finger</keyword>
<gene>
    <name evidence="13" type="ORF">MENT_LOCUS39624</name>
</gene>
<dbReference type="InterPro" id="IPR035500">
    <property type="entry name" value="NHR-like_dom_sf"/>
</dbReference>
<dbReference type="InterPro" id="IPR013088">
    <property type="entry name" value="Znf_NHR/GATA"/>
</dbReference>
<dbReference type="GO" id="GO:0005634">
    <property type="term" value="C:nucleus"/>
    <property type="evidence" value="ECO:0007669"/>
    <property type="project" value="UniProtKB-SubCell"/>
</dbReference>
<comment type="caution">
    <text evidence="13">The sequence shown here is derived from an EMBL/GenBank/DDBJ whole genome shotgun (WGS) entry which is preliminary data.</text>
</comment>
<proteinExistence type="inferred from homology"/>
<dbReference type="SUPFAM" id="SSF57716">
    <property type="entry name" value="Glucocorticoid receptor-like (DNA-binding domain)"/>
    <property type="match status" value="1"/>
</dbReference>
<protein>
    <recommendedName>
        <fullName evidence="12">Nuclear receptor domain-containing protein</fullName>
    </recommendedName>
</protein>
<accession>A0A6V7WJ95</accession>
<dbReference type="AlphaFoldDB" id="A0A6V7WJ95"/>
<feature type="compositionally biased region" description="Basic and acidic residues" evidence="11">
    <location>
        <begin position="1174"/>
        <end position="1185"/>
    </location>
</feature>
<evidence type="ECO:0000313" key="14">
    <source>
        <dbReference type="Proteomes" id="UP000580250"/>
    </source>
</evidence>
<evidence type="ECO:0000259" key="12">
    <source>
        <dbReference type="PROSITE" id="PS51030"/>
    </source>
</evidence>
<dbReference type="InterPro" id="IPR001628">
    <property type="entry name" value="Znf_hrmn_rcpt"/>
</dbReference>
<dbReference type="InterPro" id="IPR000536">
    <property type="entry name" value="Nucl_hrmn_rcpt_lig-bd"/>
</dbReference>
<evidence type="ECO:0000256" key="8">
    <source>
        <dbReference type="ARBA" id="ARBA00023163"/>
    </source>
</evidence>
<dbReference type="PRINTS" id="PR00047">
    <property type="entry name" value="STROIDFINGER"/>
</dbReference>
<feature type="region of interest" description="Disordered" evidence="11">
    <location>
        <begin position="1"/>
        <end position="29"/>
    </location>
</feature>
<sequence>MATATPLASSSSLGNLIQNNNDTEQTNDTNNQKYYFNYIKNENKNCGENNILEHSASNNNIAALRRSSVSAFASPKNGEEEIGNDDNFHHPLLSPLSINFQSTTNQVTTNPNNIFNNKKEMSTNVGIKRPLSSLASLPPNLNGGVITATNNTNILMPKTPTQLIPPPPSINQTNIASSNFATMNNNTGLSNGNQMFAMMQALNNFRSRQQQQNIHLLKPSTNSTSLDDNNNPLLLMAFKQFGRAALTNNDYRFMSPQLFGALQKAMAISAPSPSQLTTLLNNSNNQQQQNDQNTIATTQNNQNTSNIATSVSSVANLPANTNVGSGELCVVCGDKASGRHYGAISCEGCKGFFKRSIRKQIAYVCRGTKDCPVTKFHRNRCQFCRLKKCLTNGMKSESVQAERRPMNAALAAASAAISTSCSNNNNHSSSAVAAVVATLRNRFPSINASNLSLPSHSSTSFLSSSNNQSSLTTNLFNNCVLSTSTPSSSTSFSTLNQTNSGISFTPTRKRTITKDDDRGGEENFRNSPPEQQQHILSKSSQYNNIQQGLLAFVNRHHQQQHLLQQSLQLNETSSTAPFCSESSSTLIPSFGNITSPITTTTSPLLKSFFTNTSGNILNLGRGTIVSPRHHQQQTIIGSQSSTSTSSQSPPSPSTNEFVGSSNSFLAHLLNREFMGQNYNNQLQQHSDMATDFVVGLQNAHNHQQQQQQLLMVDLNNQHHQQHSSTTGSSRDSTISVNAVLPATTSTNISIHPPQKHSLISSELIFEHTDQPLIDTQSVIFDLPIPARPSLDKNGEGNKGNDASSQDHKQALGYICESASRLLFLSVHWVKGICALSDKHSLVEWLMRLRWCDLFIIGLCQCAQELDLTSMLRSIQDHLGSLLKYGNQINRDHYDKLCSQINQLLNLEKRIRNLSLSATEFAYMKAIAFSTEGLLEDAQFVPFLRQFNSRACQELFAHTVAAFTHSSNFQHFSVEEKQRSNSEEPPTKRKRLLSCSSKNSNEATNFCLPEAASITDRHHTRSKSKDINNASEERPQRSESEPVVLLTRINLENENKSQKTPEATILKGKIPSIADNHLTSLISAIERHSQLLQLLPILRLFNEQLIVELFFSGLIGSLSIETVIPFILNTDTEQIFEQRKNPPQPPPPPPPPPPTSQSSFASSLKNQNNPAYFCCKKEPKEELERD</sequence>
<feature type="region of interest" description="Disordered" evidence="11">
    <location>
        <begin position="973"/>
        <end position="994"/>
    </location>
</feature>
<organism evidence="13 14">
    <name type="scientific">Meloidogyne enterolobii</name>
    <name type="common">Root-knot nematode worm</name>
    <name type="synonym">Meloidogyne mayaguensis</name>
    <dbReference type="NCBI Taxonomy" id="390850"/>
    <lineage>
        <taxon>Eukaryota</taxon>
        <taxon>Metazoa</taxon>
        <taxon>Ecdysozoa</taxon>
        <taxon>Nematoda</taxon>
        <taxon>Chromadorea</taxon>
        <taxon>Rhabditida</taxon>
        <taxon>Tylenchina</taxon>
        <taxon>Tylenchomorpha</taxon>
        <taxon>Tylenchoidea</taxon>
        <taxon>Meloidogynidae</taxon>
        <taxon>Meloidogyninae</taxon>
        <taxon>Meloidogyne</taxon>
    </lineage>
</organism>
<keyword evidence="8" id="KW-0804">Transcription</keyword>
<dbReference type="SMART" id="SM00399">
    <property type="entry name" value="ZnF_C4"/>
    <property type="match status" value="1"/>
</dbReference>
<feature type="compositionally biased region" description="Pro residues" evidence="11">
    <location>
        <begin position="1141"/>
        <end position="1154"/>
    </location>
</feature>
<dbReference type="OrthoDB" id="40902at2759"/>
<dbReference type="Pfam" id="PF00105">
    <property type="entry name" value="zf-C4"/>
    <property type="match status" value="1"/>
</dbReference>
<dbReference type="PROSITE" id="PS00031">
    <property type="entry name" value="NUCLEAR_REC_DBD_1"/>
    <property type="match status" value="1"/>
</dbReference>
<feature type="region of interest" description="Disordered" evidence="11">
    <location>
        <begin position="1014"/>
        <end position="1041"/>
    </location>
</feature>
<evidence type="ECO:0000256" key="7">
    <source>
        <dbReference type="ARBA" id="ARBA00023125"/>
    </source>
</evidence>
<keyword evidence="3" id="KW-0479">Metal-binding</keyword>
<feature type="compositionally biased region" description="Basic and acidic residues" evidence="11">
    <location>
        <begin position="973"/>
        <end position="986"/>
    </location>
</feature>
<feature type="region of interest" description="Disordered" evidence="11">
    <location>
        <begin position="628"/>
        <end position="659"/>
    </location>
</feature>
<dbReference type="Gene3D" id="3.30.50.10">
    <property type="entry name" value="Erythroid Transcription Factor GATA-1, subunit A"/>
    <property type="match status" value="1"/>
</dbReference>
<feature type="compositionally biased region" description="Low complexity" evidence="11">
    <location>
        <begin position="638"/>
        <end position="648"/>
    </location>
</feature>
<dbReference type="Gene3D" id="1.10.565.10">
    <property type="entry name" value="Retinoid X Receptor"/>
    <property type="match status" value="2"/>
</dbReference>
<evidence type="ECO:0000256" key="6">
    <source>
        <dbReference type="ARBA" id="ARBA00023015"/>
    </source>
</evidence>
<dbReference type="FunFam" id="3.30.50.10:FF:000015">
    <property type="entry name" value="Nuclear receptor subfamily 2, group C, member 1"/>
    <property type="match status" value="1"/>
</dbReference>
<evidence type="ECO:0000256" key="3">
    <source>
        <dbReference type="ARBA" id="ARBA00022723"/>
    </source>
</evidence>
<dbReference type="Proteomes" id="UP000580250">
    <property type="component" value="Unassembled WGS sequence"/>
</dbReference>
<feature type="domain" description="Nuclear receptor" evidence="12">
    <location>
        <begin position="326"/>
        <end position="401"/>
    </location>
</feature>
<feature type="compositionally biased region" description="Basic and acidic residues" evidence="11">
    <location>
        <begin position="1022"/>
        <end position="1039"/>
    </location>
</feature>
<feature type="compositionally biased region" description="Basic and acidic residues" evidence="11">
    <location>
        <begin position="512"/>
        <end position="524"/>
    </location>
</feature>
<keyword evidence="9" id="KW-0675">Receptor</keyword>
<evidence type="ECO:0000256" key="4">
    <source>
        <dbReference type="ARBA" id="ARBA00022771"/>
    </source>
</evidence>
<feature type="region of interest" description="Disordered" evidence="11">
    <location>
        <begin position="502"/>
        <end position="531"/>
    </location>
</feature>
<name>A0A6V7WJ95_MELEN</name>
<evidence type="ECO:0000256" key="2">
    <source>
        <dbReference type="ARBA" id="ARBA00005993"/>
    </source>
</evidence>
<dbReference type="GO" id="GO:0003700">
    <property type="term" value="F:DNA-binding transcription factor activity"/>
    <property type="evidence" value="ECO:0007669"/>
    <property type="project" value="InterPro"/>
</dbReference>
<dbReference type="PANTHER" id="PTHR24083">
    <property type="entry name" value="NUCLEAR HORMONE RECEPTOR"/>
    <property type="match status" value="1"/>
</dbReference>
<dbReference type="GO" id="GO:0043565">
    <property type="term" value="F:sequence-specific DNA binding"/>
    <property type="evidence" value="ECO:0007669"/>
    <property type="project" value="InterPro"/>
</dbReference>
<keyword evidence="7" id="KW-0238">DNA-binding</keyword>
<feature type="compositionally biased region" description="Polar residues" evidence="11">
    <location>
        <begin position="1155"/>
        <end position="1169"/>
    </location>
</feature>
<evidence type="ECO:0000256" key="1">
    <source>
        <dbReference type="ARBA" id="ARBA00004123"/>
    </source>
</evidence>
<dbReference type="GO" id="GO:0008270">
    <property type="term" value="F:zinc ion binding"/>
    <property type="evidence" value="ECO:0007669"/>
    <property type="project" value="UniProtKB-KW"/>
</dbReference>
<evidence type="ECO:0000313" key="13">
    <source>
        <dbReference type="EMBL" id="CAD2187069.1"/>
    </source>
</evidence>
<reference evidence="13 14" key="1">
    <citation type="submission" date="2020-08" db="EMBL/GenBank/DDBJ databases">
        <authorList>
            <person name="Koutsovoulos G."/>
            <person name="Danchin GJ E."/>
        </authorList>
    </citation>
    <scope>NUCLEOTIDE SEQUENCE [LARGE SCALE GENOMIC DNA]</scope>
</reference>
<dbReference type="SUPFAM" id="SSF48508">
    <property type="entry name" value="Nuclear receptor ligand-binding domain"/>
    <property type="match status" value="1"/>
</dbReference>
<keyword evidence="10" id="KW-0539">Nucleus</keyword>
<dbReference type="Pfam" id="PF00104">
    <property type="entry name" value="Hormone_recep"/>
    <property type="match status" value="1"/>
</dbReference>
<evidence type="ECO:0000256" key="5">
    <source>
        <dbReference type="ARBA" id="ARBA00022833"/>
    </source>
</evidence>
<evidence type="ECO:0000256" key="9">
    <source>
        <dbReference type="ARBA" id="ARBA00023170"/>
    </source>
</evidence>
<evidence type="ECO:0000256" key="10">
    <source>
        <dbReference type="ARBA" id="ARBA00023242"/>
    </source>
</evidence>